<protein>
    <submittedName>
        <fullName evidence="2">DUF1631 domain-containing protein</fullName>
    </submittedName>
</protein>
<evidence type="ECO:0000313" key="2">
    <source>
        <dbReference type="EMBL" id="MCZ0864659.1"/>
    </source>
</evidence>
<dbReference type="Proteomes" id="UP001069090">
    <property type="component" value="Unassembled WGS sequence"/>
</dbReference>
<accession>A0A9J6RJK8</accession>
<dbReference type="AlphaFoldDB" id="A0A9J6RJK8"/>
<dbReference type="Pfam" id="PF07793">
    <property type="entry name" value="DUF1631"/>
    <property type="match status" value="2"/>
</dbReference>
<name>A0A9J6RJK8_9GAMM</name>
<sequence>MLNFCYPQAEQKPSQLNLAQLLALLRKIDHLDSKQLLPTLEQQLDPLESLSQEHYAQLRFCEQLFSNYCLGHKLAGEIQQALNPLLLIMADLQLNNAKWAWQPHPFIDLLANIQQHCIGWYANDNRASQRFLQQLQQAIAKLITNWQQDKLDYQHNSLKVFFEQHDARISKLEQRVIAAESGALKAKRSQQMATRIINEKMEQQLLPSCIQDFLQNSWHESIILLLINSENMQAEFHRLKKLTETFIWTFKPYDPEDNDTQQRIYRVIGHLQEELAENLASLKHQPDKLASTLATIESQHLRILKGEAIERSPCVLLDNNPLNDSHTKISGNLLKKVNQLKPQLWLSHKVDGQVQAIKLLLKLSDSQQLLFSNYLGVKACQYSYEEMAYKLSNNSITALPHQCRIMQTASILLEKLLSAQQQALQKNLALANEKKKQQQAQVQQRLADQKKALAEAQALAQQKQRQQERLAAVRQPELSFNEQQKYSLLLHKLNTGGRVRFYRNGQARECKLAAITKQASNYIFVNQQGIKDCEVLKQELIAQLATKQAEILDNGDHFEDALSKVVNSIRNRK</sequence>
<evidence type="ECO:0000313" key="3">
    <source>
        <dbReference type="Proteomes" id="UP001069090"/>
    </source>
</evidence>
<reference evidence="2 3" key="1">
    <citation type="submission" date="2022-12" db="EMBL/GenBank/DDBJ databases">
        <title>Dasania phycosphaerae sp. nov., isolated from particulate material of the south coast of Korea.</title>
        <authorList>
            <person name="Jiang Y."/>
        </authorList>
    </citation>
    <scope>NUCLEOTIDE SEQUENCE [LARGE SCALE GENOMIC DNA]</scope>
    <source>
        <strain evidence="2 3">GY-19</strain>
    </source>
</reference>
<keyword evidence="3" id="KW-1185">Reference proteome</keyword>
<organism evidence="2 3">
    <name type="scientific">Dasania phycosphaerae</name>
    <dbReference type="NCBI Taxonomy" id="2950436"/>
    <lineage>
        <taxon>Bacteria</taxon>
        <taxon>Pseudomonadati</taxon>
        <taxon>Pseudomonadota</taxon>
        <taxon>Gammaproteobacteria</taxon>
        <taxon>Cellvibrionales</taxon>
        <taxon>Spongiibacteraceae</taxon>
        <taxon>Dasania</taxon>
    </lineage>
</organism>
<dbReference type="RefSeq" id="WP_258330810.1">
    <property type="nucleotide sequence ID" value="NZ_JAPTGG010000003.1"/>
</dbReference>
<gene>
    <name evidence="2" type="ORF">O0V09_05575</name>
</gene>
<evidence type="ECO:0000256" key="1">
    <source>
        <dbReference type="SAM" id="Coils"/>
    </source>
</evidence>
<comment type="caution">
    <text evidence="2">The sequence shown here is derived from an EMBL/GenBank/DDBJ whole genome shotgun (WGS) entry which is preliminary data.</text>
</comment>
<dbReference type="InterPro" id="IPR012434">
    <property type="entry name" value="DUF1631"/>
</dbReference>
<feature type="coiled-coil region" evidence="1">
    <location>
        <begin position="421"/>
        <end position="473"/>
    </location>
</feature>
<proteinExistence type="predicted"/>
<dbReference type="EMBL" id="JAPTGG010000003">
    <property type="protein sequence ID" value="MCZ0864659.1"/>
    <property type="molecule type" value="Genomic_DNA"/>
</dbReference>
<keyword evidence="1" id="KW-0175">Coiled coil</keyword>